<dbReference type="EMBL" id="JTHE03000044">
    <property type="protein sequence ID" value="MCM1982749.1"/>
    <property type="molecule type" value="Genomic_DNA"/>
</dbReference>
<keyword evidence="5" id="KW-1185">Reference proteome</keyword>
<dbReference type="RefSeq" id="WP_166274714.1">
    <property type="nucleotide sequence ID" value="NZ_JTHE03000044.1"/>
</dbReference>
<proteinExistence type="predicted"/>
<feature type="compositionally biased region" description="Low complexity" evidence="3">
    <location>
        <begin position="94"/>
        <end position="109"/>
    </location>
</feature>
<feature type="region of interest" description="Disordered" evidence="3">
    <location>
        <begin position="85"/>
        <end position="119"/>
    </location>
</feature>
<dbReference type="PANTHER" id="PTHR34654:SF1">
    <property type="entry name" value="RNA-BINDING PROTEIN KHPA"/>
    <property type="match status" value="1"/>
</dbReference>
<keyword evidence="2" id="KW-0694">RNA-binding</keyword>
<feature type="compositionally biased region" description="Basic residues" evidence="3">
    <location>
        <begin position="110"/>
        <end position="119"/>
    </location>
</feature>
<evidence type="ECO:0000256" key="3">
    <source>
        <dbReference type="SAM" id="MobiDB-lite"/>
    </source>
</evidence>
<dbReference type="Proteomes" id="UP000031561">
    <property type="component" value="Unassembled WGS sequence"/>
</dbReference>
<comment type="caution">
    <text evidence="4">The sequence shown here is derived from an EMBL/GenBank/DDBJ whole genome shotgun (WGS) entry which is preliminary data.</text>
</comment>
<evidence type="ECO:0000256" key="2">
    <source>
        <dbReference type="ARBA" id="ARBA00022884"/>
    </source>
</evidence>
<evidence type="ECO:0000313" key="4">
    <source>
        <dbReference type="EMBL" id="MCM1982749.1"/>
    </source>
</evidence>
<accession>A0ABD4T274</accession>
<dbReference type="GO" id="GO:0003723">
    <property type="term" value="F:RNA binding"/>
    <property type="evidence" value="ECO:0007669"/>
    <property type="project" value="UniProtKB-KW"/>
</dbReference>
<gene>
    <name evidence="4" type="ORF">QQ91_0007925</name>
</gene>
<keyword evidence="1" id="KW-0963">Cytoplasm</keyword>
<dbReference type="InterPro" id="IPR020627">
    <property type="entry name" value="KhpA"/>
</dbReference>
<evidence type="ECO:0000313" key="5">
    <source>
        <dbReference type="Proteomes" id="UP000031561"/>
    </source>
</evidence>
<reference evidence="4 5" key="1">
    <citation type="journal article" date="2015" name="Genome Announc.">
        <title>Draft Genome Sequence of Filamentous Marine Cyanobacterium Lyngbya confervoides Strain BDU141951.</title>
        <authorList>
            <person name="Chandrababunaidu M.M."/>
            <person name="Sen D."/>
            <person name="Tripathy S."/>
        </authorList>
    </citation>
    <scope>NUCLEOTIDE SEQUENCE [LARGE SCALE GENOMIC DNA]</scope>
    <source>
        <strain evidence="4 5">BDU141951</strain>
    </source>
</reference>
<evidence type="ECO:0000256" key="1">
    <source>
        <dbReference type="ARBA" id="ARBA00022490"/>
    </source>
</evidence>
<name>A0ABD4T274_9CYAN</name>
<sequence length="119" mass="13060">MASSFSPDKYVDLVRFLTGPLLNAPEALSVDCETYSDQGKIWIRLACDSGDQERLVGYKGRTLQAIRRVVDIAAKLAGQKVQIEVYGAPRESPRSGAGSSPRSGGAPRRTPSRRPRRRD</sequence>
<dbReference type="Pfam" id="PF13083">
    <property type="entry name" value="KH_KhpA-B"/>
    <property type="match status" value="1"/>
</dbReference>
<dbReference type="AlphaFoldDB" id="A0ABD4T274"/>
<organism evidence="4 5">
    <name type="scientific">Lyngbya confervoides BDU141951</name>
    <dbReference type="NCBI Taxonomy" id="1574623"/>
    <lineage>
        <taxon>Bacteria</taxon>
        <taxon>Bacillati</taxon>
        <taxon>Cyanobacteriota</taxon>
        <taxon>Cyanophyceae</taxon>
        <taxon>Oscillatoriophycideae</taxon>
        <taxon>Oscillatoriales</taxon>
        <taxon>Microcoleaceae</taxon>
        <taxon>Lyngbya</taxon>
    </lineage>
</organism>
<dbReference type="PANTHER" id="PTHR34654">
    <property type="entry name" value="UPF0109 PROTEIN SCO5592"/>
    <property type="match status" value="1"/>
</dbReference>
<protein>
    <submittedName>
        <fullName evidence="4">KH domain-containing protein</fullName>
    </submittedName>
</protein>